<sequence>MVRLKVSAAMVTLIDYEVHFDGRNVKPEYKALKQPFDSNKKGRIRKQKL</sequence>
<comment type="caution">
    <text evidence="1">The sequence shown here is derived from an EMBL/GenBank/DDBJ whole genome shotgun (WGS) entry which is preliminary data.</text>
</comment>
<accession>A0A8S0TXY1</accession>
<dbReference type="EMBL" id="CACTIH010007359">
    <property type="protein sequence ID" value="CAA3011133.1"/>
    <property type="molecule type" value="Genomic_DNA"/>
</dbReference>
<proteinExistence type="predicted"/>
<reference evidence="1 2" key="1">
    <citation type="submission" date="2019-12" db="EMBL/GenBank/DDBJ databases">
        <authorList>
            <person name="Alioto T."/>
            <person name="Alioto T."/>
            <person name="Gomez Garrido J."/>
        </authorList>
    </citation>
    <scope>NUCLEOTIDE SEQUENCE [LARGE SCALE GENOMIC DNA]</scope>
</reference>
<dbReference type="AlphaFoldDB" id="A0A8S0TXY1"/>
<dbReference type="Gramene" id="OE9A081304T1">
    <property type="protein sequence ID" value="OE9A081304C1"/>
    <property type="gene ID" value="OE9A081304"/>
</dbReference>
<gene>
    <name evidence="1" type="ORF">OLEA9_A081304</name>
</gene>
<name>A0A8S0TXY1_OLEEU</name>
<organism evidence="1 2">
    <name type="scientific">Olea europaea subsp. europaea</name>
    <dbReference type="NCBI Taxonomy" id="158383"/>
    <lineage>
        <taxon>Eukaryota</taxon>
        <taxon>Viridiplantae</taxon>
        <taxon>Streptophyta</taxon>
        <taxon>Embryophyta</taxon>
        <taxon>Tracheophyta</taxon>
        <taxon>Spermatophyta</taxon>
        <taxon>Magnoliopsida</taxon>
        <taxon>eudicotyledons</taxon>
        <taxon>Gunneridae</taxon>
        <taxon>Pentapetalae</taxon>
        <taxon>asterids</taxon>
        <taxon>lamiids</taxon>
        <taxon>Lamiales</taxon>
        <taxon>Oleaceae</taxon>
        <taxon>Oleeae</taxon>
        <taxon>Olea</taxon>
    </lineage>
</organism>
<evidence type="ECO:0000313" key="1">
    <source>
        <dbReference type="EMBL" id="CAA3011133.1"/>
    </source>
</evidence>
<keyword evidence="2" id="KW-1185">Reference proteome</keyword>
<protein>
    <submittedName>
        <fullName evidence="1">Uncharacterized protein</fullName>
    </submittedName>
</protein>
<evidence type="ECO:0000313" key="2">
    <source>
        <dbReference type="Proteomes" id="UP000594638"/>
    </source>
</evidence>
<dbReference type="Proteomes" id="UP000594638">
    <property type="component" value="Unassembled WGS sequence"/>
</dbReference>